<keyword evidence="1" id="KW-1133">Transmembrane helix</keyword>
<evidence type="ECO:0000313" key="4">
    <source>
        <dbReference type="Proteomes" id="UP000008827"/>
    </source>
</evidence>
<reference evidence="2" key="3">
    <citation type="submission" date="2018-07" db="EMBL/GenBank/DDBJ databases">
        <title>WGS assembly of Glycine max.</title>
        <authorList>
            <person name="Schmutz J."/>
            <person name="Cannon S."/>
            <person name="Schlueter J."/>
            <person name="Ma J."/>
            <person name="Mitros T."/>
            <person name="Nelson W."/>
            <person name="Hyten D."/>
            <person name="Song Q."/>
            <person name="Thelen J."/>
            <person name="Cheng J."/>
            <person name="Xu D."/>
            <person name="Hellsten U."/>
            <person name="May G."/>
            <person name="Yu Y."/>
            <person name="Sakurai T."/>
            <person name="Umezawa T."/>
            <person name="Bhattacharyya M."/>
            <person name="Sandhu D."/>
            <person name="Valliyodan B."/>
            <person name="Lindquist E."/>
            <person name="Peto M."/>
            <person name="Grant D."/>
            <person name="Shu S."/>
            <person name="Goodstein D."/>
            <person name="Barry K."/>
            <person name="Futrell-Griggs M."/>
            <person name="Abernathy B."/>
            <person name="Du J."/>
            <person name="Tian Z."/>
            <person name="Zhu L."/>
            <person name="Gill N."/>
            <person name="Joshi T."/>
            <person name="Libault M."/>
            <person name="Sethuraman A."/>
            <person name="Zhang X."/>
            <person name="Shinozaki K."/>
            <person name="Nguyen H."/>
            <person name="Wing R."/>
            <person name="Cregan P."/>
            <person name="Specht J."/>
            <person name="Grimwood J."/>
            <person name="Rokhsar D."/>
            <person name="Stacey G."/>
            <person name="Shoemaker R."/>
            <person name="Jackson S."/>
        </authorList>
    </citation>
    <scope>NUCLEOTIDE SEQUENCE</scope>
    <source>
        <tissue evidence="2">Callus</tissue>
    </source>
</reference>
<reference evidence="2 3" key="1">
    <citation type="journal article" date="2010" name="Nature">
        <title>Genome sequence of the palaeopolyploid soybean.</title>
        <authorList>
            <person name="Schmutz J."/>
            <person name="Cannon S.B."/>
            <person name="Schlueter J."/>
            <person name="Ma J."/>
            <person name="Mitros T."/>
            <person name="Nelson W."/>
            <person name="Hyten D.L."/>
            <person name="Song Q."/>
            <person name="Thelen J.J."/>
            <person name="Cheng J."/>
            <person name="Xu D."/>
            <person name="Hellsten U."/>
            <person name="May G.D."/>
            <person name="Yu Y."/>
            <person name="Sakurai T."/>
            <person name="Umezawa T."/>
            <person name="Bhattacharyya M.K."/>
            <person name="Sandhu D."/>
            <person name="Valliyodan B."/>
            <person name="Lindquist E."/>
            <person name="Peto M."/>
            <person name="Grant D."/>
            <person name="Shu S."/>
            <person name="Goodstein D."/>
            <person name="Barry K."/>
            <person name="Futrell-Griggs M."/>
            <person name="Abernathy B."/>
            <person name="Du J."/>
            <person name="Tian Z."/>
            <person name="Zhu L."/>
            <person name="Gill N."/>
            <person name="Joshi T."/>
            <person name="Libault M."/>
            <person name="Sethuraman A."/>
            <person name="Zhang X.-C."/>
            <person name="Shinozaki K."/>
            <person name="Nguyen H.T."/>
            <person name="Wing R.A."/>
            <person name="Cregan P."/>
            <person name="Specht J."/>
            <person name="Grimwood J."/>
            <person name="Rokhsar D."/>
            <person name="Stacey G."/>
            <person name="Shoemaker R.C."/>
            <person name="Jackson S.A."/>
        </authorList>
    </citation>
    <scope>NUCLEOTIDE SEQUENCE [LARGE SCALE GENOMIC DNA]</scope>
    <source>
        <strain evidence="3">cv. Williams 82</strain>
        <tissue evidence="2">Callus</tissue>
    </source>
</reference>
<dbReference type="Proteomes" id="UP000008827">
    <property type="component" value="Chromosome 13"/>
</dbReference>
<accession>A0A0R0H0Q1</accession>
<organism evidence="2">
    <name type="scientific">Glycine max</name>
    <name type="common">Soybean</name>
    <name type="synonym">Glycine hispida</name>
    <dbReference type="NCBI Taxonomy" id="3847"/>
    <lineage>
        <taxon>Eukaryota</taxon>
        <taxon>Viridiplantae</taxon>
        <taxon>Streptophyta</taxon>
        <taxon>Embryophyta</taxon>
        <taxon>Tracheophyta</taxon>
        <taxon>Spermatophyta</taxon>
        <taxon>Magnoliopsida</taxon>
        <taxon>eudicotyledons</taxon>
        <taxon>Gunneridae</taxon>
        <taxon>Pentapetalae</taxon>
        <taxon>rosids</taxon>
        <taxon>fabids</taxon>
        <taxon>Fabales</taxon>
        <taxon>Fabaceae</taxon>
        <taxon>Papilionoideae</taxon>
        <taxon>50 kb inversion clade</taxon>
        <taxon>NPAAA clade</taxon>
        <taxon>indigoferoid/millettioid clade</taxon>
        <taxon>Phaseoleae</taxon>
        <taxon>Glycine</taxon>
        <taxon>Glycine subgen. Soja</taxon>
    </lineage>
</organism>
<evidence type="ECO:0000313" key="2">
    <source>
        <dbReference type="EMBL" id="KRH20127.1"/>
    </source>
</evidence>
<name>A0A0R0H0Q1_SOYBN</name>
<keyword evidence="4" id="KW-1185">Reference proteome</keyword>
<proteinExistence type="predicted"/>
<keyword evidence="1" id="KW-0812">Transmembrane</keyword>
<dbReference type="EnsemblPlants" id="KRH20127">
    <property type="protein sequence ID" value="KRH20127"/>
    <property type="gene ID" value="GLYMA_13G158100"/>
</dbReference>
<feature type="transmembrane region" description="Helical" evidence="1">
    <location>
        <begin position="50"/>
        <end position="68"/>
    </location>
</feature>
<reference evidence="3" key="2">
    <citation type="submission" date="2018-02" db="UniProtKB">
        <authorList>
            <consortium name="EnsemblPlants"/>
        </authorList>
    </citation>
    <scope>IDENTIFICATION</scope>
    <source>
        <strain evidence="3">Williams 82</strain>
    </source>
</reference>
<sequence>MMVVGWATVSHICGFLNQLWLVWKLYIVLFSLYSLVISQLPNVCRCNMQVLNFVFLTLFNMSGIFQLIKVIKLN</sequence>
<evidence type="ECO:0000313" key="3">
    <source>
        <dbReference type="EnsemblPlants" id="KRH20127"/>
    </source>
</evidence>
<protein>
    <submittedName>
        <fullName evidence="2 3">Uncharacterized protein</fullName>
    </submittedName>
</protein>
<dbReference type="InParanoid" id="A0A0R0H0Q1"/>
<gene>
    <name evidence="2" type="ORF">GLYMA_13G158100</name>
</gene>
<dbReference type="EMBL" id="CM000846">
    <property type="protein sequence ID" value="KRH20127.1"/>
    <property type="molecule type" value="Genomic_DNA"/>
</dbReference>
<dbReference type="Gramene" id="KRH20127">
    <property type="protein sequence ID" value="KRH20127"/>
    <property type="gene ID" value="GLYMA_13G158100"/>
</dbReference>
<feature type="transmembrane region" description="Helical" evidence="1">
    <location>
        <begin position="20"/>
        <end position="38"/>
    </location>
</feature>
<evidence type="ECO:0000256" key="1">
    <source>
        <dbReference type="SAM" id="Phobius"/>
    </source>
</evidence>
<keyword evidence="1" id="KW-0472">Membrane</keyword>
<dbReference type="SMR" id="A0A0R0H0Q1"/>
<dbReference type="AlphaFoldDB" id="A0A0R0H0Q1"/>